<dbReference type="Proteomes" id="UP000033016">
    <property type="component" value="Segment"/>
</dbReference>
<dbReference type="EMBL" id="KP696448">
    <property type="protein sequence ID" value="AKC02650.1"/>
    <property type="molecule type" value="Genomic_DNA"/>
</dbReference>
<proteinExistence type="predicted"/>
<dbReference type="KEGG" id="vg:26661003"/>
<organism evidence="1 2">
    <name type="scientific">Bacillus phage Stills</name>
    <dbReference type="NCBI Taxonomy" id="1610833"/>
    <lineage>
        <taxon>Viruses</taxon>
        <taxon>Duplodnaviria</taxon>
        <taxon>Heunggongvirae</taxon>
        <taxon>Uroviricota</taxon>
        <taxon>Caudoviricetes</taxon>
        <taxon>Slashvirus</taxon>
        <taxon>Slashvirus stills</taxon>
    </lineage>
</organism>
<name>A0A0E3T7K2_9CAUD</name>
<protein>
    <submittedName>
        <fullName evidence="1">Uncharacterized protein</fullName>
    </submittedName>
</protein>
<reference evidence="2" key="2">
    <citation type="submission" date="2015-01" db="EMBL/GenBank/DDBJ databases">
        <title>Complete Genome of Bacillus megaterium Siphophage Stills.</title>
        <authorList>
            <person name="Lee S.S."/>
            <person name="Kongari R.R."/>
            <person name="Hernandez A.C."/>
            <person name="Everett G.F.K."/>
        </authorList>
    </citation>
    <scope>NUCLEOTIDE SEQUENCE [LARGE SCALE GENOMIC DNA]</scope>
</reference>
<reference evidence="1 2" key="1">
    <citation type="journal article" date="2015" name="Genome Announc.">
        <title>Complete Genome Sequence of Bacillus megaterium Siphophage Stills.</title>
        <authorList>
            <person name="Lee S.S."/>
            <person name="Kongari R.R."/>
            <person name="Hernandez A.C."/>
            <person name="Kuty Everett G.F."/>
        </authorList>
    </citation>
    <scope>NUCLEOTIDE SEQUENCE [LARGE SCALE GENOMIC DNA]</scope>
</reference>
<sequence>MLEKFIPMFDIGEKVITDDGREGKIVGCNGDVRKRKGRQWVNEKYMVEFKDGSEKWIKVDDLELLIESDHEPVKGLDSINGLLQDCLLLSTKVPLDVRIKTIKEMQKGAEGEDLTYGL</sequence>
<evidence type="ECO:0000313" key="1">
    <source>
        <dbReference type="EMBL" id="AKC02650.1"/>
    </source>
</evidence>
<accession>A0A0E3T7K2</accession>
<evidence type="ECO:0000313" key="2">
    <source>
        <dbReference type="Proteomes" id="UP000033016"/>
    </source>
</evidence>
<gene>
    <name evidence="1" type="ORF">CPT_Stills22</name>
</gene>
<dbReference type="GeneID" id="26661003"/>
<dbReference type="OrthoDB" id="14454at10239"/>
<dbReference type="RefSeq" id="YP_009196907.1">
    <property type="nucleotide sequence ID" value="NC_028777.1"/>
</dbReference>
<keyword evidence="2" id="KW-1185">Reference proteome</keyword>